<protein>
    <submittedName>
        <fullName evidence="1">Uncharacterized protein</fullName>
    </submittedName>
</protein>
<dbReference type="AlphaFoldDB" id="A0A8X6XFL5"/>
<comment type="caution">
    <text evidence="1">The sequence shown here is derived from an EMBL/GenBank/DDBJ whole genome shotgun (WGS) entry which is preliminary data.</text>
</comment>
<evidence type="ECO:0000313" key="1">
    <source>
        <dbReference type="EMBL" id="GFY51569.1"/>
    </source>
</evidence>
<dbReference type="Proteomes" id="UP000886998">
    <property type="component" value="Unassembled WGS sequence"/>
</dbReference>
<sequence length="203" mass="22745">MREILLFEQVFSEVNHGVGSSDAEHEPQQQRSLPCKHFRGLGKGWICMISIGSDSLLPTFRTWCWSLCTWSLSFWPPQPTQWLFSSSGATSRVVPTHALSVQLAADHTGSVRPAGVYRMHAHGHWILHLQALDFRRSHVQAGQLLARCRCGCECIHNDGHEPGPVYGHLPPHRFPIGKYLLSAKHNKYDTLDSINSGENGCAR</sequence>
<accession>A0A8X6XFL5</accession>
<name>A0A8X6XFL5_9ARAC</name>
<gene>
    <name evidence="1" type="ORF">TNIN_146921</name>
</gene>
<proteinExistence type="predicted"/>
<evidence type="ECO:0000313" key="2">
    <source>
        <dbReference type="Proteomes" id="UP000886998"/>
    </source>
</evidence>
<keyword evidence="2" id="KW-1185">Reference proteome</keyword>
<organism evidence="1 2">
    <name type="scientific">Trichonephila inaurata madagascariensis</name>
    <dbReference type="NCBI Taxonomy" id="2747483"/>
    <lineage>
        <taxon>Eukaryota</taxon>
        <taxon>Metazoa</taxon>
        <taxon>Ecdysozoa</taxon>
        <taxon>Arthropoda</taxon>
        <taxon>Chelicerata</taxon>
        <taxon>Arachnida</taxon>
        <taxon>Araneae</taxon>
        <taxon>Araneomorphae</taxon>
        <taxon>Entelegynae</taxon>
        <taxon>Araneoidea</taxon>
        <taxon>Nephilidae</taxon>
        <taxon>Trichonephila</taxon>
        <taxon>Trichonephila inaurata</taxon>
    </lineage>
</organism>
<reference evidence="1" key="1">
    <citation type="submission" date="2020-08" db="EMBL/GenBank/DDBJ databases">
        <title>Multicomponent nature underlies the extraordinary mechanical properties of spider dragline silk.</title>
        <authorList>
            <person name="Kono N."/>
            <person name="Nakamura H."/>
            <person name="Mori M."/>
            <person name="Yoshida Y."/>
            <person name="Ohtoshi R."/>
            <person name="Malay A.D."/>
            <person name="Moran D.A.P."/>
            <person name="Tomita M."/>
            <person name="Numata K."/>
            <person name="Arakawa K."/>
        </authorList>
    </citation>
    <scope>NUCLEOTIDE SEQUENCE</scope>
</reference>
<dbReference type="EMBL" id="BMAV01008197">
    <property type="protein sequence ID" value="GFY51569.1"/>
    <property type="molecule type" value="Genomic_DNA"/>
</dbReference>